<reference evidence="2 3" key="1">
    <citation type="submission" date="2014-06" db="EMBL/GenBank/DDBJ databases">
        <authorList>
            <person name="Le Roux F."/>
        </authorList>
    </citation>
    <scope>NUCLEOTIDE SEQUENCE [LARGE SCALE GENOMIC DNA]</scope>
    <source>
        <strain evidence="2 3">J5-4</strain>
    </source>
</reference>
<proteinExistence type="predicted"/>
<keyword evidence="1" id="KW-0614">Plasmid</keyword>
<evidence type="ECO:0000313" key="3">
    <source>
        <dbReference type="Proteomes" id="UP000049077"/>
    </source>
</evidence>
<dbReference type="AlphaFoldDB" id="A0A1J0AK50"/>
<geneLocation type="plasmid" evidence="1">
    <name>pGV1512</name>
</geneLocation>
<dbReference type="Proteomes" id="UP000049077">
    <property type="component" value="Unassembled WGS sequence"/>
</dbReference>
<evidence type="ECO:0000313" key="1">
    <source>
        <dbReference type="EMBL" id="APB62121.1"/>
    </source>
</evidence>
<reference evidence="1" key="2">
    <citation type="submission" date="2016-08" db="EMBL/GenBank/DDBJ databases">
        <title>V. crassostreae, an oyster benign colonizer that turned into a pathogen after being invaded by a plasmid.</title>
        <authorList>
            <person name="Bruto M."/>
            <person name="James A."/>
            <person name="Petton B."/>
            <person name="Labreuche Y."/>
            <person name="Chenivesse S."/>
            <person name="Alunno-Bruscia M."/>
            <person name="Polz M.F."/>
            <person name="Le Roux F."/>
        </authorList>
    </citation>
    <scope>NUCLEOTIDE SEQUENCE</scope>
    <source>
        <strain evidence="1">J5-20</strain>
        <plasmid evidence="1">pGV1512</plasmid>
    </source>
</reference>
<dbReference type="EMBL" id="CCJX01000174">
    <property type="protein sequence ID" value="CDT72584.1"/>
    <property type="molecule type" value="Genomic_DNA"/>
</dbReference>
<gene>
    <name evidence="2" type="ORF">VCR4J5_850002</name>
</gene>
<protein>
    <submittedName>
        <fullName evidence="1">Uncharacterized protein</fullName>
    </submittedName>
</protein>
<accession>A0A1J0AK50</accession>
<evidence type="ECO:0000313" key="2">
    <source>
        <dbReference type="EMBL" id="CDT72584.1"/>
    </source>
</evidence>
<dbReference type="EMBL" id="KX765275">
    <property type="protein sequence ID" value="APB62121.1"/>
    <property type="molecule type" value="Genomic_DNA"/>
</dbReference>
<organism evidence="1">
    <name type="scientific">Vibrio crassostreae</name>
    <dbReference type="NCBI Taxonomy" id="246167"/>
    <lineage>
        <taxon>Bacteria</taxon>
        <taxon>Pseudomonadati</taxon>
        <taxon>Pseudomonadota</taxon>
        <taxon>Gammaproteobacteria</taxon>
        <taxon>Vibrionales</taxon>
        <taxon>Vibrionaceae</taxon>
        <taxon>Vibrio</taxon>
    </lineage>
</organism>
<name>A0A1J0AK50_9VIBR</name>
<keyword evidence="3" id="KW-1185">Reference proteome</keyword>
<sequence>MRRQPKTIQESLEEIITPAPSARLLITLLDMDYKPNTLATALSQKPYKLTAGNINLGIRYPSRVKVIPGQKPVRENRNGLNISILDWVFFGRCLGAKTFLSTQ</sequence>